<dbReference type="EMBL" id="SPUM01000140">
    <property type="protein sequence ID" value="TFW28239.1"/>
    <property type="molecule type" value="Genomic_DNA"/>
</dbReference>
<protein>
    <recommendedName>
        <fullName evidence="3">BPSL0067 family protein</fullName>
    </recommendedName>
</protein>
<proteinExistence type="predicted"/>
<accession>A0A4Y9SSC1</accession>
<sequence length="138" mass="15360">MPFVYKDVDKLINQPLAGSGTCVDIIKTYVPGLQGKPTTVWRAGENVMEAGSRIRKGTAIATFEHGRYPRRDHDNHAAIVVRVMGSGIWVADQWAGDAKRQYIGLRLIRVPAPHNQRNADGSFKRPSDNALAFYVIEK</sequence>
<name>A0A4Y9SSC1_9BURK</name>
<dbReference type="RefSeq" id="WP_135191723.1">
    <property type="nucleotide sequence ID" value="NZ_SPUM01000140.1"/>
</dbReference>
<dbReference type="NCBIfam" id="NF033857">
    <property type="entry name" value="BPSL0067_fam"/>
    <property type="match status" value="1"/>
</dbReference>
<dbReference type="Proteomes" id="UP000297258">
    <property type="component" value="Unassembled WGS sequence"/>
</dbReference>
<organism evidence="1 2">
    <name type="scientific">Massilia horti</name>
    <dbReference type="NCBI Taxonomy" id="2562153"/>
    <lineage>
        <taxon>Bacteria</taxon>
        <taxon>Pseudomonadati</taxon>
        <taxon>Pseudomonadota</taxon>
        <taxon>Betaproteobacteria</taxon>
        <taxon>Burkholderiales</taxon>
        <taxon>Oxalobacteraceae</taxon>
        <taxon>Telluria group</taxon>
        <taxon>Massilia</taxon>
    </lineage>
</organism>
<reference evidence="1 2" key="1">
    <citation type="submission" date="2019-03" db="EMBL/GenBank/DDBJ databases">
        <title>Draft genome of Massilia hortus sp. nov., a novel bacterial species of the Oxalobacteraceae family.</title>
        <authorList>
            <person name="Peta V."/>
            <person name="Raths R."/>
            <person name="Bucking H."/>
        </authorList>
    </citation>
    <scope>NUCLEOTIDE SEQUENCE [LARGE SCALE GENOMIC DNA]</scope>
    <source>
        <strain evidence="1 2">ONC3</strain>
    </source>
</reference>
<dbReference type="AlphaFoldDB" id="A0A4Y9SSC1"/>
<dbReference type="InterPro" id="IPR047746">
    <property type="entry name" value="Dae2/Tae2-like"/>
</dbReference>
<dbReference type="OrthoDB" id="1551241at2"/>
<comment type="caution">
    <text evidence="1">The sequence shown here is derived from an EMBL/GenBank/DDBJ whole genome shotgun (WGS) entry which is preliminary data.</text>
</comment>
<keyword evidence="2" id="KW-1185">Reference proteome</keyword>
<evidence type="ECO:0008006" key="3">
    <source>
        <dbReference type="Google" id="ProtNLM"/>
    </source>
</evidence>
<gene>
    <name evidence="1" type="ORF">E4O92_21550</name>
</gene>
<evidence type="ECO:0000313" key="1">
    <source>
        <dbReference type="EMBL" id="TFW28239.1"/>
    </source>
</evidence>
<evidence type="ECO:0000313" key="2">
    <source>
        <dbReference type="Proteomes" id="UP000297258"/>
    </source>
</evidence>